<dbReference type="EMBL" id="CABITT030000001">
    <property type="protein sequence ID" value="VVA92600.1"/>
    <property type="molecule type" value="Genomic_DNA"/>
</dbReference>
<evidence type="ECO:0000313" key="4">
    <source>
        <dbReference type="Proteomes" id="UP000489600"/>
    </source>
</evidence>
<evidence type="ECO:0000256" key="1">
    <source>
        <dbReference type="SAM" id="MobiDB-lite"/>
    </source>
</evidence>
<sequence>MSDKSTMSSPTIFSGDFSDDEWANENWPEMEFRSPEDEAWYGVEVWSLCDDLVVSFKGFSCEYDEVYPPDDFKNSEEIEEFEQRFRPTSVQMQDIECPTLSEGTNVCATCPSVTGEVKFYDAIVVRVERTKHGGDEEGSEVCGCTFRLYWKQGPCLGQVTSAKVGDICLKSDDNRLNPKVFSFLKEAKRQLHGGGGASSSDQGEETEWQKTLRKVSSALRNYSLSSSVPENQG</sequence>
<feature type="domain" description="SAWADEE" evidence="2">
    <location>
        <begin position="27"/>
        <end position="168"/>
    </location>
</feature>
<dbReference type="OrthoDB" id="1866990at2759"/>
<gene>
    <name evidence="3" type="ORF">ANE_LOCUS3045</name>
</gene>
<proteinExistence type="predicted"/>
<reference evidence="3" key="1">
    <citation type="submission" date="2019-07" db="EMBL/GenBank/DDBJ databases">
        <authorList>
            <person name="Dittberner H."/>
        </authorList>
    </citation>
    <scope>NUCLEOTIDE SEQUENCE [LARGE SCALE GENOMIC DNA]</scope>
</reference>
<comment type="caution">
    <text evidence="3">The sequence shown here is derived from an EMBL/GenBank/DDBJ whole genome shotgun (WGS) entry which is preliminary data.</text>
</comment>
<dbReference type="PANTHER" id="PTHR36384:SF1">
    <property type="entry name" value="SAWADEE PROTEIN"/>
    <property type="match status" value="1"/>
</dbReference>
<dbReference type="GO" id="GO:0003682">
    <property type="term" value="F:chromatin binding"/>
    <property type="evidence" value="ECO:0007669"/>
    <property type="project" value="InterPro"/>
</dbReference>
<evidence type="ECO:0000313" key="3">
    <source>
        <dbReference type="EMBL" id="VVA92600.1"/>
    </source>
</evidence>
<organism evidence="3 4">
    <name type="scientific">Arabis nemorensis</name>
    <dbReference type="NCBI Taxonomy" id="586526"/>
    <lineage>
        <taxon>Eukaryota</taxon>
        <taxon>Viridiplantae</taxon>
        <taxon>Streptophyta</taxon>
        <taxon>Embryophyta</taxon>
        <taxon>Tracheophyta</taxon>
        <taxon>Spermatophyta</taxon>
        <taxon>Magnoliopsida</taxon>
        <taxon>eudicotyledons</taxon>
        <taxon>Gunneridae</taxon>
        <taxon>Pentapetalae</taxon>
        <taxon>rosids</taxon>
        <taxon>malvids</taxon>
        <taxon>Brassicales</taxon>
        <taxon>Brassicaceae</taxon>
        <taxon>Arabideae</taxon>
        <taxon>Arabis</taxon>
    </lineage>
</organism>
<feature type="compositionally biased region" description="Polar residues" evidence="1">
    <location>
        <begin position="1"/>
        <end position="12"/>
    </location>
</feature>
<dbReference type="AlphaFoldDB" id="A0A565AU36"/>
<name>A0A565AU36_9BRAS</name>
<dbReference type="PANTHER" id="PTHR36384">
    <property type="entry name" value="SAWADEE PROTEIN"/>
    <property type="match status" value="1"/>
</dbReference>
<protein>
    <recommendedName>
        <fullName evidence="2">SAWADEE domain-containing protein</fullName>
    </recommendedName>
</protein>
<accession>A0A565AU36</accession>
<dbReference type="Proteomes" id="UP000489600">
    <property type="component" value="Unassembled WGS sequence"/>
</dbReference>
<dbReference type="InterPro" id="IPR032001">
    <property type="entry name" value="SAWADEE_dom"/>
</dbReference>
<evidence type="ECO:0000259" key="2">
    <source>
        <dbReference type="Pfam" id="PF16719"/>
    </source>
</evidence>
<keyword evidence="4" id="KW-1185">Reference proteome</keyword>
<dbReference type="Pfam" id="PF16719">
    <property type="entry name" value="SAWADEE"/>
    <property type="match status" value="1"/>
</dbReference>
<feature type="region of interest" description="Disordered" evidence="1">
    <location>
        <begin position="1"/>
        <end position="20"/>
    </location>
</feature>